<gene>
    <name evidence="1" type="ORF">CSB45_02140</name>
</gene>
<dbReference type="EMBL" id="PDPS01000021">
    <property type="protein sequence ID" value="PID58821.1"/>
    <property type="molecule type" value="Genomic_DNA"/>
</dbReference>
<evidence type="ECO:0000313" key="1">
    <source>
        <dbReference type="EMBL" id="PID58821.1"/>
    </source>
</evidence>
<dbReference type="Proteomes" id="UP000229740">
    <property type="component" value="Unassembled WGS sequence"/>
</dbReference>
<comment type="caution">
    <text evidence="1">The sequence shown here is derived from an EMBL/GenBank/DDBJ whole genome shotgun (WGS) entry which is preliminary data.</text>
</comment>
<sequence>MILYHSLLQVLYFPEEFSARKFFHFFAWRRQTGGCFSGRHAETCRCCGKRKQAVRDSSGV</sequence>
<accession>A0A2G6EAM8</accession>
<proteinExistence type="predicted"/>
<name>A0A2G6EAM8_9BACT</name>
<dbReference type="AlphaFoldDB" id="A0A2G6EAM8"/>
<organism evidence="1 2">
    <name type="scientific">candidate division KSB3 bacterium</name>
    <dbReference type="NCBI Taxonomy" id="2044937"/>
    <lineage>
        <taxon>Bacteria</taxon>
        <taxon>candidate division KSB3</taxon>
    </lineage>
</organism>
<reference evidence="1 2" key="1">
    <citation type="submission" date="2017-10" db="EMBL/GenBank/DDBJ databases">
        <title>Novel microbial diversity and functional potential in the marine mammal oral microbiome.</title>
        <authorList>
            <person name="Dudek N.K."/>
            <person name="Sun C.L."/>
            <person name="Burstein D."/>
            <person name="Kantor R.S."/>
            <person name="Aliaga Goltsman D.S."/>
            <person name="Bik E.M."/>
            <person name="Thomas B.C."/>
            <person name="Banfield J.F."/>
            <person name="Relman D.A."/>
        </authorList>
    </citation>
    <scope>NUCLEOTIDE SEQUENCE [LARGE SCALE GENOMIC DNA]</scope>
    <source>
        <strain evidence="1">DOLZORAL124_49_17</strain>
    </source>
</reference>
<evidence type="ECO:0000313" key="2">
    <source>
        <dbReference type="Proteomes" id="UP000229740"/>
    </source>
</evidence>
<protein>
    <submittedName>
        <fullName evidence="1">Uncharacterized protein</fullName>
    </submittedName>
</protein>